<organism evidence="1 2">
    <name type="scientific">Gymnopus androsaceus JB14</name>
    <dbReference type="NCBI Taxonomy" id="1447944"/>
    <lineage>
        <taxon>Eukaryota</taxon>
        <taxon>Fungi</taxon>
        <taxon>Dikarya</taxon>
        <taxon>Basidiomycota</taxon>
        <taxon>Agaricomycotina</taxon>
        <taxon>Agaricomycetes</taxon>
        <taxon>Agaricomycetidae</taxon>
        <taxon>Agaricales</taxon>
        <taxon>Marasmiineae</taxon>
        <taxon>Omphalotaceae</taxon>
        <taxon>Gymnopus</taxon>
    </lineage>
</organism>
<dbReference type="Proteomes" id="UP000799118">
    <property type="component" value="Unassembled WGS sequence"/>
</dbReference>
<dbReference type="AlphaFoldDB" id="A0A6A4HBQ9"/>
<protein>
    <submittedName>
        <fullName evidence="1">Uncharacterized protein</fullName>
    </submittedName>
</protein>
<evidence type="ECO:0000313" key="2">
    <source>
        <dbReference type="Proteomes" id="UP000799118"/>
    </source>
</evidence>
<accession>A0A6A4HBQ9</accession>
<keyword evidence="2" id="KW-1185">Reference proteome</keyword>
<dbReference type="EMBL" id="ML769548">
    <property type="protein sequence ID" value="KAE9394545.1"/>
    <property type="molecule type" value="Genomic_DNA"/>
</dbReference>
<reference evidence="1" key="1">
    <citation type="journal article" date="2019" name="Environ. Microbiol.">
        <title>Fungal ecological strategies reflected in gene transcription - a case study of two litter decomposers.</title>
        <authorList>
            <person name="Barbi F."/>
            <person name="Kohler A."/>
            <person name="Barry K."/>
            <person name="Baskaran P."/>
            <person name="Daum C."/>
            <person name="Fauchery L."/>
            <person name="Ihrmark K."/>
            <person name="Kuo A."/>
            <person name="LaButti K."/>
            <person name="Lipzen A."/>
            <person name="Morin E."/>
            <person name="Grigoriev I.V."/>
            <person name="Henrissat B."/>
            <person name="Lindahl B."/>
            <person name="Martin F."/>
        </authorList>
    </citation>
    <scope>NUCLEOTIDE SEQUENCE</scope>
    <source>
        <strain evidence="1">JB14</strain>
    </source>
</reference>
<gene>
    <name evidence="1" type="ORF">BT96DRAFT_186053</name>
</gene>
<sequence>MHSYSSGSYTHYLRHSNYTSNGVTMILKYSFDGDTHLQKQALFPLCVPLSVMETSCVLSQVCSLIGPFGCDRTRTFLTSRRNISSCIIHWRYCMDVWWGGTAI</sequence>
<name>A0A6A4HBQ9_9AGAR</name>
<proteinExistence type="predicted"/>
<evidence type="ECO:0000313" key="1">
    <source>
        <dbReference type="EMBL" id="KAE9394545.1"/>
    </source>
</evidence>